<accession>A0A0R2JBM9</accession>
<dbReference type="InterPro" id="IPR029063">
    <property type="entry name" value="SAM-dependent_MTases_sf"/>
</dbReference>
<keyword evidence="4 6" id="KW-0808">Transferase</keyword>
<dbReference type="SUPFAM" id="SSF53335">
    <property type="entry name" value="S-adenosyl-L-methionine-dependent methyltransferases"/>
    <property type="match status" value="1"/>
</dbReference>
<evidence type="ECO:0000256" key="4">
    <source>
        <dbReference type="ARBA" id="ARBA00022679"/>
    </source>
</evidence>
<keyword evidence="2 6" id="KW-0698">rRNA processing</keyword>
<dbReference type="NCBIfam" id="TIGR00138">
    <property type="entry name" value="rsmG_gidB"/>
    <property type="match status" value="1"/>
</dbReference>
<dbReference type="Gene3D" id="3.40.50.150">
    <property type="entry name" value="Vaccinia Virus protein VP39"/>
    <property type="match status" value="1"/>
</dbReference>
<feature type="binding site" evidence="6">
    <location>
        <position position="84"/>
    </location>
    <ligand>
        <name>S-adenosyl-L-methionine</name>
        <dbReference type="ChEBI" id="CHEBI:59789"/>
    </ligand>
</feature>
<dbReference type="RefSeq" id="WP_057756214.1">
    <property type="nucleotide sequence ID" value="NZ_JQBP01000007.1"/>
</dbReference>
<comment type="caution">
    <text evidence="7">The sequence shown here is derived from an EMBL/GenBank/DDBJ whole genome shotgun (WGS) entry which is preliminary data.</text>
</comment>
<evidence type="ECO:0000313" key="8">
    <source>
        <dbReference type="Proteomes" id="UP000051655"/>
    </source>
</evidence>
<evidence type="ECO:0000256" key="6">
    <source>
        <dbReference type="HAMAP-Rule" id="MF_00074"/>
    </source>
</evidence>
<comment type="function">
    <text evidence="6">Specifically methylates the N7 position of a guanine in 16S rRNA.</text>
</comment>
<evidence type="ECO:0000256" key="5">
    <source>
        <dbReference type="ARBA" id="ARBA00022691"/>
    </source>
</evidence>
<dbReference type="PANTHER" id="PTHR31760:SF0">
    <property type="entry name" value="S-ADENOSYL-L-METHIONINE-DEPENDENT METHYLTRANSFERASES SUPERFAMILY PROTEIN"/>
    <property type="match status" value="1"/>
</dbReference>
<keyword evidence="1 6" id="KW-0963">Cytoplasm</keyword>
<feature type="binding site" evidence="6">
    <location>
        <position position="79"/>
    </location>
    <ligand>
        <name>S-adenosyl-L-methionine</name>
        <dbReference type="ChEBI" id="CHEBI:59789"/>
    </ligand>
</feature>
<comment type="caution">
    <text evidence="6">Lacks conserved residue(s) required for the propagation of feature annotation.</text>
</comment>
<keyword evidence="3 6" id="KW-0489">Methyltransferase</keyword>
<organism evidence="7 8">
    <name type="scientific">Weissella kandleri</name>
    <dbReference type="NCBI Taxonomy" id="1616"/>
    <lineage>
        <taxon>Bacteria</taxon>
        <taxon>Bacillati</taxon>
        <taxon>Bacillota</taxon>
        <taxon>Bacilli</taxon>
        <taxon>Lactobacillales</taxon>
        <taxon>Lactobacillaceae</taxon>
        <taxon>Weissella</taxon>
    </lineage>
</organism>
<dbReference type="EC" id="2.1.1.-" evidence="6"/>
<name>A0A0R2JBM9_9LACO</name>
<feature type="binding site" evidence="6">
    <location>
        <position position="150"/>
    </location>
    <ligand>
        <name>S-adenosyl-L-methionine</name>
        <dbReference type="ChEBI" id="CHEBI:59789"/>
    </ligand>
</feature>
<dbReference type="EMBL" id="JQBP01000007">
    <property type="protein sequence ID" value="KRN74686.1"/>
    <property type="molecule type" value="Genomic_DNA"/>
</dbReference>
<reference evidence="7 8" key="1">
    <citation type="journal article" date="2015" name="Genome Announc.">
        <title>Expanding the biotechnology potential of lactobacilli through comparative genomics of 213 strains and associated genera.</title>
        <authorList>
            <person name="Sun Z."/>
            <person name="Harris H.M."/>
            <person name="McCann A."/>
            <person name="Guo C."/>
            <person name="Argimon S."/>
            <person name="Zhang W."/>
            <person name="Yang X."/>
            <person name="Jeffery I.B."/>
            <person name="Cooney J.C."/>
            <person name="Kagawa T.F."/>
            <person name="Liu W."/>
            <person name="Song Y."/>
            <person name="Salvetti E."/>
            <person name="Wrobel A."/>
            <person name="Rasinkangas P."/>
            <person name="Parkhill J."/>
            <person name="Rea M.C."/>
            <person name="O'Sullivan O."/>
            <person name="Ritari J."/>
            <person name="Douillard F.P."/>
            <person name="Paul Ross R."/>
            <person name="Yang R."/>
            <person name="Briner A.E."/>
            <person name="Felis G.E."/>
            <person name="de Vos W.M."/>
            <person name="Barrangou R."/>
            <person name="Klaenhammer T.R."/>
            <person name="Caufield P.W."/>
            <person name="Cui Y."/>
            <person name="Zhang H."/>
            <person name="O'Toole P.W."/>
        </authorList>
    </citation>
    <scope>NUCLEOTIDE SEQUENCE [LARGE SCALE GENOMIC DNA]</scope>
    <source>
        <strain evidence="7 8">DSM 20593</strain>
    </source>
</reference>
<evidence type="ECO:0000313" key="7">
    <source>
        <dbReference type="EMBL" id="KRN74686.1"/>
    </source>
</evidence>
<evidence type="ECO:0000256" key="3">
    <source>
        <dbReference type="ARBA" id="ARBA00022603"/>
    </source>
</evidence>
<proteinExistence type="inferred from homology"/>
<dbReference type="CDD" id="cd02440">
    <property type="entry name" value="AdoMet_MTases"/>
    <property type="match status" value="1"/>
</dbReference>
<keyword evidence="8" id="KW-1185">Reference proteome</keyword>
<dbReference type="Pfam" id="PF02527">
    <property type="entry name" value="GidB"/>
    <property type="match status" value="1"/>
</dbReference>
<dbReference type="HAMAP" id="MF_00074">
    <property type="entry name" value="16SrRNA_methyltr_G"/>
    <property type="match status" value="1"/>
</dbReference>
<evidence type="ECO:0000256" key="2">
    <source>
        <dbReference type="ARBA" id="ARBA00022552"/>
    </source>
</evidence>
<dbReference type="PIRSF" id="PIRSF003078">
    <property type="entry name" value="GidB"/>
    <property type="match status" value="1"/>
</dbReference>
<dbReference type="FunFam" id="3.40.50.150:FF:000041">
    <property type="entry name" value="Ribosomal RNA small subunit methyltransferase G"/>
    <property type="match status" value="1"/>
</dbReference>
<feature type="binding site" evidence="6">
    <location>
        <begin position="130"/>
        <end position="131"/>
    </location>
    <ligand>
        <name>S-adenosyl-L-methionine</name>
        <dbReference type="ChEBI" id="CHEBI:59789"/>
    </ligand>
</feature>
<gene>
    <name evidence="6" type="primary">rsmG</name>
    <name evidence="7" type="ORF">IV73_GL001192</name>
</gene>
<evidence type="ECO:0000256" key="1">
    <source>
        <dbReference type="ARBA" id="ARBA00022490"/>
    </source>
</evidence>
<comment type="similarity">
    <text evidence="6">Belongs to the methyltransferase superfamily. RNA methyltransferase RsmG family.</text>
</comment>
<dbReference type="InterPro" id="IPR003682">
    <property type="entry name" value="rRNA_ssu_MeTfrase_G"/>
</dbReference>
<dbReference type="AlphaFoldDB" id="A0A0R2JBM9"/>
<dbReference type="OrthoDB" id="9808773at2"/>
<keyword evidence="5 6" id="KW-0949">S-adenosyl-L-methionine</keyword>
<dbReference type="PANTHER" id="PTHR31760">
    <property type="entry name" value="S-ADENOSYL-L-METHIONINE-DEPENDENT METHYLTRANSFERASES SUPERFAMILY PROTEIN"/>
    <property type="match status" value="1"/>
</dbReference>
<dbReference type="PATRIC" id="fig|1616.3.peg.1225"/>
<sequence>MNPTEFVDALQAHGIELNQHQIAQYQRYYEKLIEVNQVMDLTNIIEQDQVYLKHFYDSLTLAWADISLQDKPLKLVDVGAGAGFPSIPLKIAFPQLKITIVDALQKRINFLNDLVIDLALEDVAIIHGRAEDLGKKGSSYRESFDIVTARALKAMPMLVELTLPLVKVGGELLAMKGSRVEEELKAASQAIPVVGGQVFEQVNVDLPNGDPRTVVIIKKAKGTPTKYPRKFSDIKNKTL</sequence>
<protein>
    <recommendedName>
        <fullName evidence="6">Ribosomal RNA small subunit methyltransferase G</fullName>
        <ecNumber evidence="6">2.1.1.-</ecNumber>
    </recommendedName>
    <alternativeName>
        <fullName evidence="6">16S rRNA 7-methylguanosine methyltransferase</fullName>
        <shortName evidence="6">16S rRNA m7G methyltransferase</shortName>
    </alternativeName>
</protein>
<dbReference type="Proteomes" id="UP000051655">
    <property type="component" value="Unassembled WGS sequence"/>
</dbReference>
<dbReference type="STRING" id="1616.IV73_GL001192"/>
<dbReference type="GO" id="GO:0070043">
    <property type="term" value="F:rRNA (guanine-N7-)-methyltransferase activity"/>
    <property type="evidence" value="ECO:0007669"/>
    <property type="project" value="UniProtKB-UniRule"/>
</dbReference>
<dbReference type="GO" id="GO:0005829">
    <property type="term" value="C:cytosol"/>
    <property type="evidence" value="ECO:0007669"/>
    <property type="project" value="TreeGrafter"/>
</dbReference>
<comment type="subcellular location">
    <subcellularLocation>
        <location evidence="6">Cytoplasm</location>
    </subcellularLocation>
</comment>